<proteinExistence type="predicted"/>
<organism evidence="2 3">
    <name type="scientific">Mytilus edulis</name>
    <name type="common">Blue mussel</name>
    <dbReference type="NCBI Taxonomy" id="6550"/>
    <lineage>
        <taxon>Eukaryota</taxon>
        <taxon>Metazoa</taxon>
        <taxon>Spiralia</taxon>
        <taxon>Lophotrochozoa</taxon>
        <taxon>Mollusca</taxon>
        <taxon>Bivalvia</taxon>
        <taxon>Autobranchia</taxon>
        <taxon>Pteriomorphia</taxon>
        <taxon>Mytilida</taxon>
        <taxon>Mytiloidea</taxon>
        <taxon>Mytilidae</taxon>
        <taxon>Mytilinae</taxon>
        <taxon>Mytilus</taxon>
    </lineage>
</organism>
<name>A0A8S3RAI7_MYTED</name>
<evidence type="ECO:0000313" key="3">
    <source>
        <dbReference type="Proteomes" id="UP000683360"/>
    </source>
</evidence>
<protein>
    <recommendedName>
        <fullName evidence="1">PiggyBac transposable element-derived protein domain-containing protein</fullName>
    </recommendedName>
</protein>
<dbReference type="Pfam" id="PF13843">
    <property type="entry name" value="DDE_Tnp_1_7"/>
    <property type="match status" value="1"/>
</dbReference>
<sequence length="200" mass="22565">MTMKKSGKQTRSRIYRNKRIKNTSFQRNLTHVSGGPAGDPGIINDWHENFERRLPYLSTQTGRTGPTRIIPQDNSPDFFKLVFNHILLEMLIGQTDTYAKLQKENHPDEKKMAWIGTSLAYSITRTEGTFPLESVAATSSWSWLFSCYRVSGATLEKFDHVTTDSLFTSPKLTQELLGNGTYSTGTVIAGRKGMPLSLKR</sequence>
<reference evidence="2" key="1">
    <citation type="submission" date="2021-03" db="EMBL/GenBank/DDBJ databases">
        <authorList>
            <person name="Bekaert M."/>
        </authorList>
    </citation>
    <scope>NUCLEOTIDE SEQUENCE</scope>
</reference>
<dbReference type="OrthoDB" id="6161525at2759"/>
<dbReference type="EMBL" id="CAJPWZ010001016">
    <property type="protein sequence ID" value="CAG2205182.1"/>
    <property type="molecule type" value="Genomic_DNA"/>
</dbReference>
<dbReference type="InterPro" id="IPR029526">
    <property type="entry name" value="PGBD"/>
</dbReference>
<comment type="caution">
    <text evidence="2">The sequence shown here is derived from an EMBL/GenBank/DDBJ whole genome shotgun (WGS) entry which is preliminary data.</text>
</comment>
<dbReference type="AlphaFoldDB" id="A0A8S3RAI7"/>
<feature type="domain" description="PiggyBac transposable element-derived protein" evidence="1">
    <location>
        <begin position="155"/>
        <end position="198"/>
    </location>
</feature>
<keyword evidence="3" id="KW-1185">Reference proteome</keyword>
<evidence type="ECO:0000313" key="2">
    <source>
        <dbReference type="EMBL" id="CAG2205182.1"/>
    </source>
</evidence>
<gene>
    <name evidence="2" type="ORF">MEDL_19592</name>
</gene>
<evidence type="ECO:0000259" key="1">
    <source>
        <dbReference type="Pfam" id="PF13843"/>
    </source>
</evidence>
<dbReference type="Proteomes" id="UP000683360">
    <property type="component" value="Unassembled WGS sequence"/>
</dbReference>
<accession>A0A8S3RAI7</accession>